<feature type="region of interest" description="Disordered" evidence="1">
    <location>
        <begin position="1"/>
        <end position="27"/>
    </location>
</feature>
<accession>A0A9Q1GFU3</accession>
<comment type="caution">
    <text evidence="2">The sequence shown here is derived from an EMBL/GenBank/DDBJ whole genome shotgun (WGS) entry which is preliminary data.</text>
</comment>
<dbReference type="Proteomes" id="UP001152622">
    <property type="component" value="Chromosome 1"/>
</dbReference>
<feature type="region of interest" description="Disordered" evidence="1">
    <location>
        <begin position="177"/>
        <end position="237"/>
    </location>
</feature>
<keyword evidence="3" id="KW-1185">Reference proteome</keyword>
<feature type="compositionally biased region" description="Low complexity" evidence="1">
    <location>
        <begin position="204"/>
        <end position="222"/>
    </location>
</feature>
<dbReference type="PROSITE" id="PS51257">
    <property type="entry name" value="PROKAR_LIPOPROTEIN"/>
    <property type="match status" value="1"/>
</dbReference>
<evidence type="ECO:0000256" key="1">
    <source>
        <dbReference type="SAM" id="MobiDB-lite"/>
    </source>
</evidence>
<dbReference type="EMBL" id="JAINUF010000001">
    <property type="protein sequence ID" value="KAJ8382743.1"/>
    <property type="molecule type" value="Genomic_DNA"/>
</dbReference>
<evidence type="ECO:0000313" key="3">
    <source>
        <dbReference type="Proteomes" id="UP001152622"/>
    </source>
</evidence>
<gene>
    <name evidence="2" type="ORF">SKAU_G00035210</name>
</gene>
<evidence type="ECO:0000313" key="2">
    <source>
        <dbReference type="EMBL" id="KAJ8382743.1"/>
    </source>
</evidence>
<name>A0A9Q1GFU3_SYNKA</name>
<sequence length="237" mass="25645">MREAQGRRLQGPHTLNKRKERRALSCGPTTGQGCKLIFKVNKTKDASSPLGRLAKNVSVLSARLQMAACKIHYGGVNVWDSCRQAGLVAVAWRQDEQQLSGVPAGRCTALQDLQDRNGALAYSQDCNEGQSDSLAAAEEVKETWRLASREECAGKTVHPSVRIPLFFTPGAILLITPPPKEGAATDSSDADNSHAHPTRGGWVLSPSRTSSSPSPLSPNRLPRTVRSRSRTKCLPQL</sequence>
<protein>
    <submittedName>
        <fullName evidence="2">Uncharacterized protein</fullName>
    </submittedName>
</protein>
<proteinExistence type="predicted"/>
<organism evidence="2 3">
    <name type="scientific">Synaphobranchus kaupii</name>
    <name type="common">Kaup's arrowtooth eel</name>
    <dbReference type="NCBI Taxonomy" id="118154"/>
    <lineage>
        <taxon>Eukaryota</taxon>
        <taxon>Metazoa</taxon>
        <taxon>Chordata</taxon>
        <taxon>Craniata</taxon>
        <taxon>Vertebrata</taxon>
        <taxon>Euteleostomi</taxon>
        <taxon>Actinopterygii</taxon>
        <taxon>Neopterygii</taxon>
        <taxon>Teleostei</taxon>
        <taxon>Anguilliformes</taxon>
        <taxon>Synaphobranchidae</taxon>
        <taxon>Synaphobranchus</taxon>
    </lineage>
</organism>
<dbReference type="AlphaFoldDB" id="A0A9Q1GFU3"/>
<reference evidence="2" key="1">
    <citation type="journal article" date="2023" name="Science">
        <title>Genome structures resolve the early diversification of teleost fishes.</title>
        <authorList>
            <person name="Parey E."/>
            <person name="Louis A."/>
            <person name="Montfort J."/>
            <person name="Bouchez O."/>
            <person name="Roques C."/>
            <person name="Iampietro C."/>
            <person name="Lluch J."/>
            <person name="Castinel A."/>
            <person name="Donnadieu C."/>
            <person name="Desvignes T."/>
            <person name="Floi Bucao C."/>
            <person name="Jouanno E."/>
            <person name="Wen M."/>
            <person name="Mejri S."/>
            <person name="Dirks R."/>
            <person name="Jansen H."/>
            <person name="Henkel C."/>
            <person name="Chen W.J."/>
            <person name="Zahm M."/>
            <person name="Cabau C."/>
            <person name="Klopp C."/>
            <person name="Thompson A.W."/>
            <person name="Robinson-Rechavi M."/>
            <person name="Braasch I."/>
            <person name="Lecointre G."/>
            <person name="Bobe J."/>
            <person name="Postlethwait J.H."/>
            <person name="Berthelot C."/>
            <person name="Roest Crollius H."/>
            <person name="Guiguen Y."/>
        </authorList>
    </citation>
    <scope>NUCLEOTIDE SEQUENCE</scope>
    <source>
        <strain evidence="2">WJC10195</strain>
    </source>
</reference>